<proteinExistence type="predicted"/>
<organism evidence="2 3">
    <name type="scientific">Hyphomonas adhaerens MHS-3</name>
    <dbReference type="NCBI Taxonomy" id="1280949"/>
    <lineage>
        <taxon>Bacteria</taxon>
        <taxon>Pseudomonadati</taxon>
        <taxon>Pseudomonadota</taxon>
        <taxon>Alphaproteobacteria</taxon>
        <taxon>Hyphomonadales</taxon>
        <taxon>Hyphomonadaceae</taxon>
        <taxon>Hyphomonas</taxon>
    </lineage>
</organism>
<dbReference type="OrthoDB" id="9951536at2"/>
<dbReference type="STRING" id="1280949.HAD_04875"/>
<gene>
    <name evidence="2" type="ORF">HAD_04875</name>
</gene>
<accession>A0A069E4J1</accession>
<keyword evidence="1" id="KW-0732">Signal</keyword>
<dbReference type="PATRIC" id="fig|1280949.3.peg.995"/>
<name>A0A069E4J1_9PROT</name>
<reference evidence="2 3" key="1">
    <citation type="journal article" date="2014" name="Antonie Van Leeuwenhoek">
        <title>Hyphomonas beringensis sp. nov. and Hyphomonas chukchiensis sp. nov., isolated from surface seawater of the Bering Sea and Chukchi Sea.</title>
        <authorList>
            <person name="Li C."/>
            <person name="Lai Q."/>
            <person name="Li G."/>
            <person name="Dong C."/>
            <person name="Wang J."/>
            <person name="Liao Y."/>
            <person name="Shao Z."/>
        </authorList>
    </citation>
    <scope>NUCLEOTIDE SEQUENCE [LARGE SCALE GENOMIC DNA]</scope>
    <source>
        <strain evidence="2 3">MHS-3</strain>
    </source>
</reference>
<dbReference type="PROSITE" id="PS51257">
    <property type="entry name" value="PROKAR_LIPOPROTEIN"/>
    <property type="match status" value="1"/>
</dbReference>
<dbReference type="RefSeq" id="WP_035569741.1">
    <property type="nucleotide sequence ID" value="NZ_ARYH01000001.1"/>
</dbReference>
<evidence type="ECO:0000256" key="1">
    <source>
        <dbReference type="SAM" id="SignalP"/>
    </source>
</evidence>
<dbReference type="AlphaFoldDB" id="A0A069E4J1"/>
<feature type="chain" id="PRO_5001660684" description="Lipoprotein" evidence="1">
    <location>
        <begin position="24"/>
        <end position="163"/>
    </location>
</feature>
<dbReference type="Proteomes" id="UP000027446">
    <property type="component" value="Unassembled WGS sequence"/>
</dbReference>
<evidence type="ECO:0008006" key="4">
    <source>
        <dbReference type="Google" id="ProtNLM"/>
    </source>
</evidence>
<feature type="signal peptide" evidence="1">
    <location>
        <begin position="1"/>
        <end position="23"/>
    </location>
</feature>
<evidence type="ECO:0000313" key="3">
    <source>
        <dbReference type="Proteomes" id="UP000027446"/>
    </source>
</evidence>
<comment type="caution">
    <text evidence="2">The sequence shown here is derived from an EMBL/GenBank/DDBJ whole genome shotgun (WGS) entry which is preliminary data.</text>
</comment>
<evidence type="ECO:0000313" key="2">
    <source>
        <dbReference type="EMBL" id="KCZ84988.1"/>
    </source>
</evidence>
<protein>
    <recommendedName>
        <fullName evidence="4">Lipoprotein</fullName>
    </recommendedName>
</protein>
<dbReference type="EMBL" id="ARYH01000001">
    <property type="protein sequence ID" value="KCZ84988.1"/>
    <property type="molecule type" value="Genomic_DNA"/>
</dbReference>
<sequence length="163" mass="17056">MRHPVRLSLLTAVLSACAFGASAQSWGATAHPATFENGTRYCMLWFGETEPLMNVTATGDAQTYLVVSSVFNDVPAGTDVTFGFKGGIRIAVSPLDKLRPQEYPGFISGDVSEEALSAILARMALGSSDTAPMTVIAGGKTQDFPLLSSAGDASSFQACKAEL</sequence>
<keyword evidence="3" id="KW-1185">Reference proteome</keyword>